<proteinExistence type="predicted"/>
<gene>
    <name evidence="2" type="ORF">UFOVP111_57</name>
</gene>
<evidence type="ECO:0000313" key="2">
    <source>
        <dbReference type="EMBL" id="CAB4128674.1"/>
    </source>
</evidence>
<accession>A0A6J5L295</accession>
<name>A0A6J5L295_9CAUD</name>
<organism evidence="2">
    <name type="scientific">uncultured Caudovirales phage</name>
    <dbReference type="NCBI Taxonomy" id="2100421"/>
    <lineage>
        <taxon>Viruses</taxon>
        <taxon>Duplodnaviria</taxon>
        <taxon>Heunggongvirae</taxon>
        <taxon>Uroviricota</taxon>
        <taxon>Caudoviricetes</taxon>
        <taxon>Peduoviridae</taxon>
        <taxon>Maltschvirus</taxon>
        <taxon>Maltschvirus maltsch</taxon>
    </lineage>
</organism>
<reference evidence="2" key="1">
    <citation type="submission" date="2020-04" db="EMBL/GenBank/DDBJ databases">
        <authorList>
            <person name="Chiriac C."/>
            <person name="Salcher M."/>
            <person name="Ghai R."/>
            <person name="Kavagutti S V."/>
        </authorList>
    </citation>
    <scope>NUCLEOTIDE SEQUENCE</scope>
</reference>
<feature type="coiled-coil region" evidence="1">
    <location>
        <begin position="18"/>
        <end position="45"/>
    </location>
</feature>
<keyword evidence="1" id="KW-0175">Coiled coil</keyword>
<dbReference type="EMBL" id="LR796226">
    <property type="protein sequence ID" value="CAB4128674.1"/>
    <property type="molecule type" value="Genomic_DNA"/>
</dbReference>
<sequence length="147" mass="16976">MAKLIEEETSRFLDPETLEAQVSEYAKLKASMEVLEARSKQLREKLFEHLDTEGFEDEKGNIQLDLPSPIDGVLRIEKQRRATRKLDEVTAETLIEEIGLADEVYEMKRVINEDALMAAFYEGKITEQQLDDMFPVSVIWALRTVKK</sequence>
<protein>
    <submittedName>
        <fullName evidence="2">Uncharacterized protein</fullName>
    </submittedName>
</protein>
<evidence type="ECO:0000256" key="1">
    <source>
        <dbReference type="SAM" id="Coils"/>
    </source>
</evidence>